<comment type="caution">
    <text evidence="4">The sequence shown here is derived from an EMBL/GenBank/DDBJ whole genome shotgun (WGS) entry which is preliminary data.</text>
</comment>
<feature type="compositionally biased region" description="Basic and acidic residues" evidence="1">
    <location>
        <begin position="823"/>
        <end position="836"/>
    </location>
</feature>
<evidence type="ECO:0000313" key="5">
    <source>
        <dbReference type="Proteomes" id="UP001629059"/>
    </source>
</evidence>
<accession>A0ABW8YGN2</accession>
<proteinExistence type="predicted"/>
<name>A0ABW8YGN2_9FLAO</name>
<feature type="compositionally biased region" description="Basic and acidic residues" evidence="1">
    <location>
        <begin position="871"/>
        <end position="880"/>
    </location>
</feature>
<keyword evidence="2" id="KW-0812">Transmembrane</keyword>
<dbReference type="PANTHER" id="PTHR30441">
    <property type="entry name" value="DUF748 DOMAIN-CONTAINING PROTEIN"/>
    <property type="match status" value="1"/>
</dbReference>
<protein>
    <submittedName>
        <fullName evidence="4">AsmA-like C-terminal region-containing protein</fullName>
    </submittedName>
</protein>
<evidence type="ECO:0000313" key="4">
    <source>
        <dbReference type="EMBL" id="MFL9838847.1"/>
    </source>
</evidence>
<dbReference type="Pfam" id="PF05170">
    <property type="entry name" value="AsmA"/>
    <property type="match status" value="1"/>
</dbReference>
<evidence type="ECO:0000256" key="2">
    <source>
        <dbReference type="SAM" id="Phobius"/>
    </source>
</evidence>
<reference evidence="4 5" key="1">
    <citation type="submission" date="2024-06" db="EMBL/GenBank/DDBJ databases">
        <authorList>
            <person name="Kaempfer P."/>
            <person name="Viver T."/>
        </authorList>
    </citation>
    <scope>NUCLEOTIDE SEQUENCE [LARGE SCALE GENOMIC DNA]</scope>
    <source>
        <strain evidence="4 5">ST-75</strain>
    </source>
</reference>
<keyword evidence="2" id="KW-0472">Membrane</keyword>
<evidence type="ECO:0000259" key="3">
    <source>
        <dbReference type="Pfam" id="PF05170"/>
    </source>
</evidence>
<feature type="domain" description="AsmA" evidence="3">
    <location>
        <begin position="3"/>
        <end position="196"/>
    </location>
</feature>
<gene>
    <name evidence="4" type="ORF">ABS768_15155</name>
</gene>
<organism evidence="4 5">
    <name type="scientific">Flavobacterium rhizophilum</name>
    <dbReference type="NCBI Taxonomy" id="3163296"/>
    <lineage>
        <taxon>Bacteria</taxon>
        <taxon>Pseudomonadati</taxon>
        <taxon>Bacteroidota</taxon>
        <taxon>Flavobacteriia</taxon>
        <taxon>Flavobacteriales</taxon>
        <taxon>Flavobacteriaceae</taxon>
        <taxon>Flavobacterium</taxon>
    </lineage>
</organism>
<dbReference type="InterPro" id="IPR052894">
    <property type="entry name" value="AsmA-related"/>
</dbReference>
<sequence length="895" mass="97560">MIKKILKWAGIILLILIIALVSVPFLFKDKIKSMVTKAINEQVDATVAFEDVSLSLFKNFPMANVSVDKLSIINKAPFEGDTLVYMGNIDLTMSVKELFKGEGEPMNLESLSTKDGIINILINKDGVGNFDIALKSDKEDTPGDESESKPFALNMQDYKIENLRFKYYDEGSKIKMVIDSLNHEGKGNFAASKLDLDTKTSAKLSLDMDNTNYMRDVVLKLDAVLGIDLENSVYTFKENKAFINQLPLEFDGSVALKDEGQQIDLTFKTPTSSFKNFLGLVPEAYSGNLSSVQTEGDFTIDGKVKGLNGENSIPTFNVAIASNNASFKYPDLPKSVENIVIDTKIINETGVLNDTYVNLDKLSFRIDQDIFNAKATIRNIVNNALVNADLNGTINLANVGKAYPVQLDTPLSGILKANLSTKFDMQSVEKSEYEKMQNNGSMSLSGFTYSGEGLPNPIDITQASIQFNPSRITLSEFKAKTGKSDISVSGTLDNFYGFIFKDQTLKGNFDMNSNQLLVADFMTPESDTPAAKTEGEAKTEAKAATASSSEAVKIPAFLDCTITAKANTVVYDNLNLKNVSGKMVIKDEAVALQNISTDIFGGKIGFNGNVSTKTPTPTFKMDLSLNAVDISQSFTQLDMLKSIAPIASVISGKINSTINLSGNLDSKEMTPVLNSLSGDLLGQLLNTSVNKENSKMLTALDSNLSFIDIDKLNINNLKTYLSFENGKVNIKPFNIKYQDIDVQIGGQHGFDQSMNYNIAFNVPAKYLGSDVNKLISSLNGTDASKISIPVNAVVSGTFNNPKVSTDLSKAVGNLTNQLVDQQKDKLKQQGEDKVKDALNNLLGGGKKEEEKADTSATSKENTTNTQTQQTAEDKAKEAGKDLINGLFKKKDKKEE</sequence>
<feature type="transmembrane region" description="Helical" evidence="2">
    <location>
        <begin position="5"/>
        <end position="27"/>
    </location>
</feature>
<dbReference type="InterPro" id="IPR007844">
    <property type="entry name" value="AsmA"/>
</dbReference>
<keyword evidence="5" id="KW-1185">Reference proteome</keyword>
<keyword evidence="2" id="KW-1133">Transmembrane helix</keyword>
<feature type="region of interest" description="Disordered" evidence="1">
    <location>
        <begin position="823"/>
        <end position="895"/>
    </location>
</feature>
<dbReference type="EMBL" id="JBELQB010000013">
    <property type="protein sequence ID" value="MFL9838847.1"/>
    <property type="molecule type" value="Genomic_DNA"/>
</dbReference>
<feature type="compositionally biased region" description="Low complexity" evidence="1">
    <location>
        <begin position="861"/>
        <end position="870"/>
    </location>
</feature>
<evidence type="ECO:0000256" key="1">
    <source>
        <dbReference type="SAM" id="MobiDB-lite"/>
    </source>
</evidence>
<dbReference type="PANTHER" id="PTHR30441:SF8">
    <property type="entry name" value="DUF748 DOMAIN-CONTAINING PROTEIN"/>
    <property type="match status" value="1"/>
</dbReference>
<dbReference type="RefSeq" id="WP_408075797.1">
    <property type="nucleotide sequence ID" value="NZ_JBELQB010000013.1"/>
</dbReference>
<dbReference type="Proteomes" id="UP001629059">
    <property type="component" value="Unassembled WGS sequence"/>
</dbReference>